<dbReference type="GO" id="GO:0070041">
    <property type="term" value="F:rRNA (uridine-C5-)-methyltransferase activity"/>
    <property type="evidence" value="ECO:0007669"/>
    <property type="project" value="TreeGrafter"/>
</dbReference>
<keyword evidence="3 6" id="KW-0808">Transferase</keyword>
<evidence type="ECO:0000256" key="7">
    <source>
        <dbReference type="PROSITE-ProRule" id="PRU10015"/>
    </source>
</evidence>
<protein>
    <recommendedName>
        <fullName evidence="10">RNA methyltransferase</fullName>
    </recommendedName>
</protein>
<feature type="binding site" evidence="6">
    <location>
        <position position="290"/>
    </location>
    <ligand>
        <name>S-adenosyl-L-methionine</name>
        <dbReference type="ChEBI" id="CHEBI:59789"/>
    </ligand>
</feature>
<dbReference type="InterPro" id="IPR010280">
    <property type="entry name" value="U5_MeTrfase_fam"/>
</dbReference>
<feature type="active site" evidence="7">
    <location>
        <position position="368"/>
    </location>
</feature>
<evidence type="ECO:0000256" key="6">
    <source>
        <dbReference type="PROSITE-ProRule" id="PRU01024"/>
    </source>
</evidence>
<accession>A0A0M9GMB4</accession>
<dbReference type="STRING" id="1514904.SU32_09525"/>
<feature type="binding site" evidence="6">
    <location>
        <position position="243"/>
    </location>
    <ligand>
        <name>S-adenosyl-L-methionine</name>
        <dbReference type="ChEBI" id="CHEBI:59789"/>
    </ligand>
</feature>
<organism evidence="8 9">
    <name type="scientific">Ahrensia marina</name>
    <dbReference type="NCBI Taxonomy" id="1514904"/>
    <lineage>
        <taxon>Bacteria</taxon>
        <taxon>Pseudomonadati</taxon>
        <taxon>Pseudomonadota</taxon>
        <taxon>Alphaproteobacteria</taxon>
        <taxon>Hyphomicrobiales</taxon>
        <taxon>Ahrensiaceae</taxon>
        <taxon>Ahrensia</taxon>
    </lineage>
</organism>
<proteinExistence type="inferred from homology"/>
<comment type="caution">
    <text evidence="8">The sequence shown here is derived from an EMBL/GenBank/DDBJ whole genome shotgun (WGS) entry which is preliminary data.</text>
</comment>
<feature type="binding site" evidence="6">
    <location>
        <position position="342"/>
    </location>
    <ligand>
        <name>S-adenosyl-L-methionine</name>
        <dbReference type="ChEBI" id="CHEBI:59789"/>
    </ligand>
</feature>
<feature type="active site" description="Nucleophile" evidence="6">
    <location>
        <position position="368"/>
    </location>
</feature>
<comment type="similarity">
    <text evidence="6">Belongs to the class I-like SAM-binding methyltransferase superfamily. RNA M5U methyltransferase family.</text>
</comment>
<keyword evidence="5" id="KW-0411">Iron-sulfur</keyword>
<dbReference type="Gene3D" id="3.40.50.150">
    <property type="entry name" value="Vaccinia Virus protein VP39"/>
    <property type="match status" value="1"/>
</dbReference>
<evidence type="ECO:0000256" key="4">
    <source>
        <dbReference type="ARBA" id="ARBA00022691"/>
    </source>
</evidence>
<name>A0A0M9GMB4_9HYPH</name>
<gene>
    <name evidence="8" type="ORF">SU32_09525</name>
</gene>
<reference evidence="8 9" key="1">
    <citation type="submission" date="2015-01" db="EMBL/GenBank/DDBJ databases">
        <title>Ahrensia donghaiensis sp. nov., a novel dimethylsulphoniopropionate-cleavage bacterium isolated from seawater and emended descriptions of the genus Ahrensia and Ahrensia kielensis.</title>
        <authorList>
            <person name="Liu J."/>
        </authorList>
    </citation>
    <scope>NUCLEOTIDE SEQUENCE [LARGE SCALE GENOMIC DNA]</scope>
    <source>
        <strain evidence="8 9">LZD062</strain>
    </source>
</reference>
<evidence type="ECO:0000256" key="2">
    <source>
        <dbReference type="ARBA" id="ARBA00022603"/>
    </source>
</evidence>
<dbReference type="GO" id="GO:0051539">
    <property type="term" value="F:4 iron, 4 sulfur cluster binding"/>
    <property type="evidence" value="ECO:0007669"/>
    <property type="project" value="UniProtKB-KW"/>
</dbReference>
<dbReference type="AlphaFoldDB" id="A0A0M9GMB4"/>
<keyword evidence="1" id="KW-0479">Metal-binding</keyword>
<dbReference type="Gene3D" id="2.40.50.140">
    <property type="entry name" value="Nucleic acid-binding proteins"/>
    <property type="match status" value="1"/>
</dbReference>
<dbReference type="InterPro" id="IPR030390">
    <property type="entry name" value="MeTrfase_TrmA_AS"/>
</dbReference>
<dbReference type="RefSeq" id="WP_053999128.1">
    <property type="nucleotide sequence ID" value="NZ_JXMU01000013.1"/>
</dbReference>
<dbReference type="PATRIC" id="fig|1514904.3.peg.735"/>
<dbReference type="EMBL" id="JXMU01000013">
    <property type="protein sequence ID" value="KPB01130.1"/>
    <property type="molecule type" value="Genomic_DNA"/>
</dbReference>
<keyword evidence="2 6" id="KW-0489">Methyltransferase</keyword>
<evidence type="ECO:0000256" key="5">
    <source>
        <dbReference type="ARBA" id="ARBA00023014"/>
    </source>
</evidence>
<dbReference type="Pfam" id="PF05958">
    <property type="entry name" value="tRNA_U5-meth_tr"/>
    <property type="match status" value="1"/>
</dbReference>
<evidence type="ECO:0000256" key="1">
    <source>
        <dbReference type="ARBA" id="ARBA00022485"/>
    </source>
</evidence>
<dbReference type="PANTHER" id="PTHR11061:SF49">
    <property type="entry name" value="23S RRNA (URACIL(1939)-C(5))-METHYLTRANSFERASE RLMD"/>
    <property type="match status" value="1"/>
</dbReference>
<dbReference type="Proteomes" id="UP000038011">
    <property type="component" value="Unassembled WGS sequence"/>
</dbReference>
<evidence type="ECO:0008006" key="10">
    <source>
        <dbReference type="Google" id="ProtNLM"/>
    </source>
</evidence>
<dbReference type="PROSITE" id="PS51687">
    <property type="entry name" value="SAM_MT_RNA_M5U"/>
    <property type="match status" value="1"/>
</dbReference>
<evidence type="ECO:0000313" key="8">
    <source>
        <dbReference type="EMBL" id="KPB01130.1"/>
    </source>
</evidence>
<keyword evidence="4 6" id="KW-0949">S-adenosyl-L-methionine</keyword>
<evidence type="ECO:0000256" key="3">
    <source>
        <dbReference type="ARBA" id="ARBA00022679"/>
    </source>
</evidence>
<keyword evidence="9" id="KW-1185">Reference proteome</keyword>
<evidence type="ECO:0000313" key="9">
    <source>
        <dbReference type="Proteomes" id="UP000038011"/>
    </source>
</evidence>
<keyword evidence="1" id="KW-0004">4Fe-4S</keyword>
<dbReference type="PROSITE" id="PS01230">
    <property type="entry name" value="TRMA_1"/>
    <property type="match status" value="1"/>
</dbReference>
<dbReference type="PANTHER" id="PTHR11061">
    <property type="entry name" value="RNA M5U METHYLTRANSFERASE"/>
    <property type="match status" value="1"/>
</dbReference>
<dbReference type="InterPro" id="IPR012340">
    <property type="entry name" value="NA-bd_OB-fold"/>
</dbReference>
<dbReference type="GO" id="GO:0070475">
    <property type="term" value="P:rRNA base methylation"/>
    <property type="evidence" value="ECO:0007669"/>
    <property type="project" value="TreeGrafter"/>
</dbReference>
<sequence>MASQTLEIKSLGALGDGIAANGVFVPGALPGDVVEADMDNGRATISSWQIKSDLHVTPVCKHFGDCGGCKMQHLDMAAYSAWKASLVSDALAQESIDIDLQPIVTCVPNSRRRAVFSVVVKDDGVDVGFQRAGSNHVVAIEECHVITPRLMKSSRLVGQLAKTFQPRGKTASFTVLDSRTGFDVSISADYKLKDNDRRAISAYAVKAKLARVTVNGETIIENIRPMLSFSGFDVAPPPGGFVQAVQSVEEVMVELVCNHLSKCKRIADIFAGSGTFSLPLARIGSVVAAEGEAAALGALDRAWREAAGKGLKPVKTEKRDLHHRPFMAKELELMKTQGAVFDPPRAGAEMQAKELAKSKVKRIAAVSCNPTTLARDLRILIDGGYTLQSVTPLDQFLWSPHVEAVALLVRGKG</sequence>
<dbReference type="OrthoDB" id="9804590at2"/>
<dbReference type="SUPFAM" id="SSF53335">
    <property type="entry name" value="S-adenosyl-L-methionine-dependent methyltransferases"/>
    <property type="match status" value="1"/>
</dbReference>
<feature type="binding site" evidence="6">
    <location>
        <position position="270"/>
    </location>
    <ligand>
        <name>S-adenosyl-L-methionine</name>
        <dbReference type="ChEBI" id="CHEBI:59789"/>
    </ligand>
</feature>
<dbReference type="Gene3D" id="2.40.50.1070">
    <property type="match status" value="1"/>
</dbReference>
<dbReference type="InterPro" id="IPR029063">
    <property type="entry name" value="SAM-dependent_MTases_sf"/>
</dbReference>
<keyword evidence="1" id="KW-0408">Iron</keyword>